<evidence type="ECO:0000256" key="1">
    <source>
        <dbReference type="ARBA" id="ARBA00023163"/>
    </source>
</evidence>
<dbReference type="GO" id="GO:0046782">
    <property type="term" value="P:regulation of viral transcription"/>
    <property type="evidence" value="ECO:0007669"/>
    <property type="project" value="InterPro"/>
</dbReference>
<proteinExistence type="predicted"/>
<protein>
    <submittedName>
        <fullName evidence="2">Putative transcription factor VLTF3</fullName>
    </submittedName>
</protein>
<dbReference type="KEGG" id="vg:9887744"/>
<keyword evidence="3" id="KW-1185">Reference proteome</keyword>
<evidence type="ECO:0000313" key="3">
    <source>
        <dbReference type="Proteomes" id="UP000029781"/>
    </source>
</evidence>
<dbReference type="OrthoDB" id="8889at10239"/>
<reference evidence="2 3" key="1">
    <citation type="journal article" date="2010" name="Proc. Natl. Acad. Sci. U.S.A.">
        <title>Giant virus with a remarkable complement of genes infects marine zooplankton.</title>
        <authorList>
            <person name="Fischer M.G."/>
            <person name="Allen M.J."/>
            <person name="Wilson W.H."/>
            <person name="Suttle C.A."/>
        </authorList>
    </citation>
    <scope>NUCLEOTIDE SEQUENCE [LARGE SCALE GENOMIC DNA]</scope>
    <source>
        <strain evidence="2 3">BV-PW1</strain>
    </source>
</reference>
<sequence>MSDKNDFNYYKKNYKNLTLEKIHRHKMNEYKQNEDKLIKKNKQLEEMKLKNKDTSKIEQQIEELHYNGTTMEYFDKVGDLILDYYNEKNNVKTDETDMNIMDLFTKKDTSESNTNKLYSSYVKRLEGSNVDKYDGKNRIIKCDNCSIEKIYYPSEGSFICEECGDMTDMIIDDDFIIKDISCYHRSGRFKEWLNQFQAKENADIEDWVYLEIIKELNKKRITEYSALNRTIIREILRKLKLTKYYDNVTFIINKLNNIPAPKISHTLEKKLLFMFDMIEDIWAIVKPKNRKNMLSYPYILHKLCELLEEDKLLSSFPLLKSQDVLREQDIIWKRICNKLNWEFYSSFK</sequence>
<evidence type="ECO:0000313" key="2">
    <source>
        <dbReference type="EMBL" id="ADO67375.1"/>
    </source>
</evidence>
<organism evidence="2 3">
    <name type="scientific">Cafeteria roenbergensis virus (strain BV-PW1)</name>
    <name type="common">CroV</name>
    <dbReference type="NCBI Taxonomy" id="693272"/>
    <lineage>
        <taxon>Viruses</taxon>
        <taxon>Varidnaviria</taxon>
        <taxon>Bamfordvirae</taxon>
        <taxon>Nucleocytoviricota</taxon>
        <taxon>Megaviricetes</taxon>
        <taxon>Imitervirales</taxon>
        <taxon>Mimiviridae</taxon>
        <taxon>Aliimimivirinae</taxon>
        <taxon>Rheavirus</taxon>
        <taxon>Rheavirus sinusmexicani</taxon>
    </lineage>
</organism>
<dbReference type="RefSeq" id="YP_003969974.1">
    <property type="nucleotide sequence ID" value="NC_014637.1"/>
</dbReference>
<keyword evidence="1" id="KW-0804">Transcription</keyword>
<dbReference type="Proteomes" id="UP000029781">
    <property type="component" value="Segment"/>
</dbReference>
<dbReference type="Pfam" id="PF04947">
    <property type="entry name" value="Pox_VLTF3"/>
    <property type="match status" value="1"/>
</dbReference>
<dbReference type="InterPro" id="IPR007031">
    <property type="entry name" value="Poxvirus_VLTF3"/>
</dbReference>
<dbReference type="EMBL" id="GU244497">
    <property type="protein sequence ID" value="ADO67375.1"/>
    <property type="molecule type" value="Genomic_DNA"/>
</dbReference>
<gene>
    <name evidence="2" type="ORF">crov341</name>
</gene>
<dbReference type="GeneID" id="9887744"/>
<accession>E3T5B2</accession>
<name>E3T5B2_CROVB</name>
<organismHost>
    <name type="scientific">Cafeteria roenbergensis</name>
    <name type="common">Marine flagellate</name>
    <dbReference type="NCBI Taxonomy" id="33653"/>
</organismHost>